<keyword evidence="2" id="KW-1185">Reference proteome</keyword>
<geneLocation type="plasmid" evidence="1 2">
    <name>pRphaN771e</name>
</geneLocation>
<gene>
    <name evidence="1" type="ORF">AMC81_PE00975</name>
</gene>
<keyword evidence="1" id="KW-0614">Plasmid</keyword>
<evidence type="ECO:0000313" key="1">
    <source>
        <dbReference type="EMBL" id="ANL89218.1"/>
    </source>
</evidence>
<proteinExistence type="predicted"/>
<dbReference type="EMBL" id="CP013573">
    <property type="protein sequence ID" value="ANL89218.1"/>
    <property type="molecule type" value="Genomic_DNA"/>
</dbReference>
<name>A0ABM6CLI8_9HYPH</name>
<protein>
    <submittedName>
        <fullName evidence="1">Uncharacterized protein</fullName>
    </submittedName>
</protein>
<accession>A0ABM6CLI8</accession>
<dbReference type="Proteomes" id="UP000078551">
    <property type="component" value="Plasmid pRphaN771e"/>
</dbReference>
<reference evidence="1 2" key="1">
    <citation type="submission" date="2015-11" db="EMBL/GenBank/DDBJ databases">
        <title>The limits of bacterial species coexistence and the symbiotic plasmid transference in sympatric Rhizobium populations.</title>
        <authorList>
            <person name="Perez-Carrascal O.M."/>
            <person name="VanInsberghe D."/>
            <person name="Juarez S."/>
            <person name="Polz M.F."/>
            <person name="Vinuesa P."/>
            <person name="Gonzalez V."/>
        </authorList>
    </citation>
    <scope>NUCLEOTIDE SEQUENCE [LARGE SCALE GENOMIC DNA]</scope>
    <source>
        <strain evidence="1 2">N771</strain>
        <plasmid evidence="1 2">pRphaN771e</plasmid>
    </source>
</reference>
<evidence type="ECO:0000313" key="2">
    <source>
        <dbReference type="Proteomes" id="UP000078551"/>
    </source>
</evidence>
<sequence>MHNDPELCRLEIQKVADILRNGSQLDAYGIEHLMIFGAVHLRKMDEHKYLKPSHGLKGRAFAGTNVLDFCDRIMHSKYMHTQDANHIEVQSDKWNRPPIVTTLVDMTALFVEYAENSLVKVP</sequence>
<dbReference type="RefSeq" id="WP_037146795.1">
    <property type="nucleotide sequence ID" value="NZ_CP013546.1"/>
</dbReference>
<organism evidence="1 2">
    <name type="scientific">Rhizobium phaseoli</name>
    <dbReference type="NCBI Taxonomy" id="396"/>
    <lineage>
        <taxon>Bacteria</taxon>
        <taxon>Pseudomonadati</taxon>
        <taxon>Pseudomonadota</taxon>
        <taxon>Alphaproteobacteria</taxon>
        <taxon>Hyphomicrobiales</taxon>
        <taxon>Rhizobiaceae</taxon>
        <taxon>Rhizobium/Agrobacterium group</taxon>
        <taxon>Rhizobium</taxon>
    </lineage>
</organism>